<dbReference type="AlphaFoldDB" id="A0A5D9C7A1"/>
<keyword evidence="3" id="KW-0012">Acyltransferase</keyword>
<comment type="caution">
    <text evidence="3">The sequence shown here is derived from an EMBL/GenBank/DDBJ whole genome shotgun (WGS) entry which is preliminary data.</text>
</comment>
<evidence type="ECO:0000259" key="2">
    <source>
        <dbReference type="Pfam" id="PF01757"/>
    </source>
</evidence>
<dbReference type="GO" id="GO:0016747">
    <property type="term" value="F:acyltransferase activity, transferring groups other than amino-acyl groups"/>
    <property type="evidence" value="ECO:0007669"/>
    <property type="project" value="InterPro"/>
</dbReference>
<evidence type="ECO:0000256" key="1">
    <source>
        <dbReference type="SAM" id="Phobius"/>
    </source>
</evidence>
<keyword evidence="1" id="KW-0472">Membrane</keyword>
<dbReference type="PANTHER" id="PTHR23028:SF131">
    <property type="entry name" value="BLR2367 PROTEIN"/>
    <property type="match status" value="1"/>
</dbReference>
<feature type="transmembrane region" description="Helical" evidence="1">
    <location>
        <begin position="121"/>
        <end position="140"/>
    </location>
</feature>
<feature type="transmembrane region" description="Helical" evidence="1">
    <location>
        <begin position="198"/>
        <end position="216"/>
    </location>
</feature>
<keyword evidence="4" id="KW-1185">Reference proteome</keyword>
<feature type="domain" description="Acyltransferase 3" evidence="2">
    <location>
        <begin position="47"/>
        <end position="358"/>
    </location>
</feature>
<feature type="transmembrane region" description="Helical" evidence="1">
    <location>
        <begin position="78"/>
        <end position="101"/>
    </location>
</feature>
<feature type="transmembrane region" description="Helical" evidence="1">
    <location>
        <begin position="168"/>
        <end position="191"/>
    </location>
</feature>
<dbReference type="EMBL" id="VTOU01000003">
    <property type="protein sequence ID" value="TZG25861.1"/>
    <property type="molecule type" value="Genomic_DNA"/>
</dbReference>
<feature type="transmembrane region" description="Helical" evidence="1">
    <location>
        <begin position="222"/>
        <end position="240"/>
    </location>
</feature>
<reference evidence="3 4" key="1">
    <citation type="submission" date="2019-08" db="EMBL/GenBank/DDBJ databases">
        <authorList>
            <person name="Wang G."/>
            <person name="Xu Z."/>
        </authorList>
    </citation>
    <scope>NUCLEOTIDE SEQUENCE [LARGE SCALE GENOMIC DNA]</scope>
    <source>
        <strain evidence="3 4">ZX</strain>
    </source>
</reference>
<keyword evidence="3" id="KW-0808">Transferase</keyword>
<dbReference type="Pfam" id="PF01757">
    <property type="entry name" value="Acyl_transf_3"/>
    <property type="match status" value="1"/>
</dbReference>
<protein>
    <submittedName>
        <fullName evidence="3">Acyltransferase</fullName>
    </submittedName>
</protein>
<dbReference type="GO" id="GO:0000271">
    <property type="term" value="P:polysaccharide biosynthetic process"/>
    <property type="evidence" value="ECO:0007669"/>
    <property type="project" value="TreeGrafter"/>
</dbReference>
<feature type="transmembrane region" description="Helical" evidence="1">
    <location>
        <begin position="277"/>
        <end position="294"/>
    </location>
</feature>
<dbReference type="GO" id="GO:0016020">
    <property type="term" value="C:membrane"/>
    <property type="evidence" value="ECO:0007669"/>
    <property type="project" value="TreeGrafter"/>
</dbReference>
<name>A0A5D9C7A1_9SPHN</name>
<organism evidence="3 4">
    <name type="scientific">Sphingomonas montanisoli</name>
    <dbReference type="NCBI Taxonomy" id="2606412"/>
    <lineage>
        <taxon>Bacteria</taxon>
        <taxon>Pseudomonadati</taxon>
        <taxon>Pseudomonadota</taxon>
        <taxon>Alphaproteobacteria</taxon>
        <taxon>Sphingomonadales</taxon>
        <taxon>Sphingomonadaceae</taxon>
        <taxon>Sphingomonas</taxon>
    </lineage>
</organism>
<dbReference type="Proteomes" id="UP000322077">
    <property type="component" value="Unassembled WGS sequence"/>
</dbReference>
<dbReference type="InterPro" id="IPR002656">
    <property type="entry name" value="Acyl_transf_3_dom"/>
</dbReference>
<evidence type="ECO:0000313" key="4">
    <source>
        <dbReference type="Proteomes" id="UP000322077"/>
    </source>
</evidence>
<proteinExistence type="predicted"/>
<accession>A0A5D9C7A1</accession>
<feature type="transmembrane region" description="Helical" evidence="1">
    <location>
        <begin position="44"/>
        <end position="66"/>
    </location>
</feature>
<dbReference type="InterPro" id="IPR050879">
    <property type="entry name" value="Acyltransferase_3"/>
</dbReference>
<sequence>MAISSAWDAPPGFPYPGGCFHFGWPLHAPSPHPKDSAVFRGRALLFNLQVLRAIAALLVVCVHLEAPLVPLGVARETLMLGNSGVDLFFVISGFVMVYTTAHRPSGPVDFMVNRIIRVAPLYWLATLALFAVALVLPQLLHSTKSSWGELILSLLFVPFDKGGKIQPVFFLGWTLNLEMFFYVLFAFALLLRGVVARVALVTAILLALVWTGPLWPKDVTAMRFYSTPIMLEFAIGMWIAIGYLRGIVLPRLPAFAALAGGFVLLVGSDYMDGGARSLWTGIGGGVVLIAALSLEKHGHVWKIRIAQLLGTASYALYLSHPFVVPVVSKAARSIGPSQGWPAIIWLTTVIMIAVMLVAIAIHLWVEQPITYKLRRKAHHPPSVVDKSEASAASGARC</sequence>
<dbReference type="PANTHER" id="PTHR23028">
    <property type="entry name" value="ACETYLTRANSFERASE"/>
    <property type="match status" value="1"/>
</dbReference>
<feature type="transmembrane region" description="Helical" evidence="1">
    <location>
        <begin position="343"/>
        <end position="365"/>
    </location>
</feature>
<feature type="transmembrane region" description="Helical" evidence="1">
    <location>
        <begin position="306"/>
        <end position="323"/>
    </location>
</feature>
<keyword evidence="1" id="KW-1133">Transmembrane helix</keyword>
<keyword evidence="1" id="KW-0812">Transmembrane</keyword>
<feature type="transmembrane region" description="Helical" evidence="1">
    <location>
        <begin position="252"/>
        <end position="271"/>
    </location>
</feature>
<gene>
    <name evidence="3" type="ORF">FYJ91_12835</name>
</gene>
<evidence type="ECO:0000313" key="3">
    <source>
        <dbReference type="EMBL" id="TZG25861.1"/>
    </source>
</evidence>